<organism evidence="1 2">
    <name type="scientific">Halpernia humi</name>
    <dbReference type="NCBI Taxonomy" id="493375"/>
    <lineage>
        <taxon>Bacteria</taxon>
        <taxon>Pseudomonadati</taxon>
        <taxon>Bacteroidota</taxon>
        <taxon>Flavobacteriia</taxon>
        <taxon>Flavobacteriales</taxon>
        <taxon>Weeksellaceae</taxon>
        <taxon>Chryseobacterium group</taxon>
        <taxon>Halpernia</taxon>
    </lineage>
</organism>
<dbReference type="RefSeq" id="WP_103914606.1">
    <property type="nucleotide sequence ID" value="NZ_FNUS01000007.1"/>
</dbReference>
<dbReference type="EMBL" id="FNUS01000007">
    <property type="protein sequence ID" value="SEG56530.1"/>
    <property type="molecule type" value="Genomic_DNA"/>
</dbReference>
<name>A0A1H6B7C6_9FLAO</name>
<dbReference type="AlphaFoldDB" id="A0A1H6B7C6"/>
<proteinExistence type="predicted"/>
<gene>
    <name evidence="1" type="ORF">SAMN05421847_2769</name>
</gene>
<evidence type="ECO:0000313" key="2">
    <source>
        <dbReference type="Proteomes" id="UP000236738"/>
    </source>
</evidence>
<sequence length="168" mass="18912">MKSKPFFIVSAVAVSIIFTIISCKDKTRSGNVSNSPELEAHLITQEQAKILATEYENNNYKIINAQRKTPDSKEIYYDIDVLEQYIQYVKAEAKSKGIANVGITIAFGQYPNNGDFDKRLNPNYLGYQTVFLKPTIKQIIKSPNDSLKHLCDPDGIKTFDFGQLSPPN</sequence>
<protein>
    <submittedName>
        <fullName evidence="1">Uncharacterized protein</fullName>
    </submittedName>
</protein>
<accession>A0A1H6B7C6</accession>
<evidence type="ECO:0000313" key="1">
    <source>
        <dbReference type="EMBL" id="SEG56530.1"/>
    </source>
</evidence>
<dbReference type="PROSITE" id="PS51257">
    <property type="entry name" value="PROKAR_LIPOPROTEIN"/>
    <property type="match status" value="1"/>
</dbReference>
<dbReference type="Proteomes" id="UP000236738">
    <property type="component" value="Unassembled WGS sequence"/>
</dbReference>
<reference evidence="2" key="1">
    <citation type="submission" date="2016-10" db="EMBL/GenBank/DDBJ databases">
        <authorList>
            <person name="Varghese N."/>
            <person name="Submissions S."/>
        </authorList>
    </citation>
    <scope>NUCLEOTIDE SEQUENCE [LARGE SCALE GENOMIC DNA]</scope>
    <source>
        <strain evidence="2">DSM 21580</strain>
    </source>
</reference>
<dbReference type="OrthoDB" id="1440507at2"/>
<keyword evidence="2" id="KW-1185">Reference proteome</keyword>